<dbReference type="GO" id="GO:0005737">
    <property type="term" value="C:cytoplasm"/>
    <property type="evidence" value="ECO:0007669"/>
    <property type="project" value="InterPro"/>
</dbReference>
<dbReference type="EMBL" id="FMZH01000007">
    <property type="protein sequence ID" value="SDD72244.1"/>
    <property type="molecule type" value="Genomic_DNA"/>
</dbReference>
<keyword evidence="3" id="KW-1185">Reference proteome</keyword>
<dbReference type="RefSeq" id="WP_090770476.1">
    <property type="nucleotide sequence ID" value="NZ_FMZH01000007.1"/>
</dbReference>
<keyword evidence="1" id="KW-0012">Acyltransferase</keyword>
<evidence type="ECO:0000256" key="1">
    <source>
        <dbReference type="PIRNR" id="PIRNR000441"/>
    </source>
</evidence>
<proteinExistence type="inferred from homology"/>
<dbReference type="GO" id="GO:0009001">
    <property type="term" value="F:serine O-acetyltransferase activity"/>
    <property type="evidence" value="ECO:0007669"/>
    <property type="project" value="UniProtKB-EC"/>
</dbReference>
<dbReference type="InterPro" id="IPR011004">
    <property type="entry name" value="Trimer_LpxA-like_sf"/>
</dbReference>
<dbReference type="InterPro" id="IPR005881">
    <property type="entry name" value="Ser_O-AcTrfase"/>
</dbReference>
<dbReference type="InterPro" id="IPR051159">
    <property type="entry name" value="Hexapeptide_acetyltransf"/>
</dbReference>
<dbReference type="Pfam" id="PF00132">
    <property type="entry name" value="Hexapep"/>
    <property type="match status" value="1"/>
</dbReference>
<dbReference type="PIRSF" id="PIRSF000441">
    <property type="entry name" value="CysE"/>
    <property type="match status" value="1"/>
</dbReference>
<dbReference type="GO" id="GO:0006535">
    <property type="term" value="P:cysteine biosynthetic process from serine"/>
    <property type="evidence" value="ECO:0007669"/>
    <property type="project" value="InterPro"/>
</dbReference>
<evidence type="ECO:0000313" key="3">
    <source>
        <dbReference type="Proteomes" id="UP000199455"/>
    </source>
</evidence>
<sequence>MQLYLTRLISFCYRIYFRLFGITIPSSVTIGKNVFISKGFSAKKGTITVGAGSELLKGSVLKAYGGEINIGKKTYIGEYAVIYGHGNVWIGDNVLIAMQTTIVSSNHDIPSKHTLIRSQGDILLPVHIGNDVWIGAGAKILGNVNIGDGCVVGAGAVVTKDLPPYAIAVGVPAKIIGYRND</sequence>
<name>A0A1G6X2G9_9SPHI</name>
<accession>A0A1G6X2G9</accession>
<dbReference type="STRING" id="390242.SAMN04488024_107204"/>
<reference evidence="3" key="1">
    <citation type="submission" date="2016-10" db="EMBL/GenBank/DDBJ databases">
        <authorList>
            <person name="Varghese N."/>
            <person name="Submissions S."/>
        </authorList>
    </citation>
    <scope>NUCLEOTIDE SEQUENCE [LARGE SCALE GENOMIC DNA]</scope>
    <source>
        <strain evidence="3">DSM 18609</strain>
    </source>
</reference>
<comment type="catalytic activity">
    <reaction evidence="1">
        <text>L-serine + acetyl-CoA = O-acetyl-L-serine + CoA</text>
        <dbReference type="Rhea" id="RHEA:24560"/>
        <dbReference type="ChEBI" id="CHEBI:33384"/>
        <dbReference type="ChEBI" id="CHEBI:57287"/>
        <dbReference type="ChEBI" id="CHEBI:57288"/>
        <dbReference type="ChEBI" id="CHEBI:58340"/>
        <dbReference type="EC" id="2.3.1.30"/>
    </reaction>
</comment>
<dbReference type="SUPFAM" id="SSF51161">
    <property type="entry name" value="Trimeric LpxA-like enzymes"/>
    <property type="match status" value="1"/>
</dbReference>
<protein>
    <recommendedName>
        <fullName evidence="1">Serine acetyltransferase</fullName>
        <ecNumber evidence="1">2.3.1.30</ecNumber>
    </recommendedName>
</protein>
<dbReference type="Gene3D" id="2.160.10.10">
    <property type="entry name" value="Hexapeptide repeat proteins"/>
    <property type="match status" value="1"/>
</dbReference>
<gene>
    <name evidence="2" type="ORF">SAMN04488024_107204</name>
</gene>
<dbReference type="InterPro" id="IPR001451">
    <property type="entry name" value="Hexapep"/>
</dbReference>
<dbReference type="CDD" id="cd04647">
    <property type="entry name" value="LbH_MAT_like"/>
    <property type="match status" value="1"/>
</dbReference>
<organism evidence="2 3">
    <name type="scientific">Pedobacter soli</name>
    <dbReference type="NCBI Taxonomy" id="390242"/>
    <lineage>
        <taxon>Bacteria</taxon>
        <taxon>Pseudomonadati</taxon>
        <taxon>Bacteroidota</taxon>
        <taxon>Sphingobacteriia</taxon>
        <taxon>Sphingobacteriales</taxon>
        <taxon>Sphingobacteriaceae</taxon>
        <taxon>Pedobacter</taxon>
    </lineage>
</organism>
<comment type="similarity">
    <text evidence="1">Belongs to the transferase hexapeptide repeat family.</text>
</comment>
<dbReference type="AlphaFoldDB" id="A0A1G6X2G9"/>
<dbReference type="PANTHER" id="PTHR23416">
    <property type="entry name" value="SIALIC ACID SYNTHASE-RELATED"/>
    <property type="match status" value="1"/>
</dbReference>
<evidence type="ECO:0000313" key="2">
    <source>
        <dbReference type="EMBL" id="SDD72244.1"/>
    </source>
</evidence>
<dbReference type="EC" id="2.3.1.30" evidence="1"/>
<keyword evidence="1 2" id="KW-0808">Transferase</keyword>
<dbReference type="Proteomes" id="UP000199455">
    <property type="component" value="Unassembled WGS sequence"/>
</dbReference>